<dbReference type="AlphaFoldDB" id="A0A3P6E8Q9"/>
<protein>
    <recommendedName>
        <fullName evidence="2">Replication factor A C-terminal domain-containing protein</fullName>
    </recommendedName>
</protein>
<evidence type="ECO:0000313" key="1">
    <source>
        <dbReference type="EMBL" id="VDD34116.1"/>
    </source>
</evidence>
<accession>A0A3P6E8Q9</accession>
<dbReference type="EMBL" id="LR031875">
    <property type="protein sequence ID" value="VDD34116.1"/>
    <property type="molecule type" value="Genomic_DNA"/>
</dbReference>
<reference evidence="1" key="1">
    <citation type="submission" date="2018-11" db="EMBL/GenBank/DDBJ databases">
        <authorList>
            <consortium name="Genoscope - CEA"/>
            <person name="William W."/>
        </authorList>
    </citation>
    <scope>NUCLEOTIDE SEQUENCE</scope>
</reference>
<gene>
    <name evidence="1" type="ORF">BOLC9T59439H</name>
</gene>
<dbReference type="SUPFAM" id="SSF50249">
    <property type="entry name" value="Nucleic acid-binding proteins"/>
    <property type="match status" value="1"/>
</dbReference>
<evidence type="ECO:0008006" key="2">
    <source>
        <dbReference type="Google" id="ProtNLM"/>
    </source>
</evidence>
<dbReference type="Gene3D" id="2.40.50.140">
    <property type="entry name" value="Nucleic acid-binding proteins"/>
    <property type="match status" value="1"/>
</dbReference>
<dbReference type="InterPro" id="IPR012340">
    <property type="entry name" value="NA-bd_OB-fold"/>
</dbReference>
<proteinExistence type="predicted"/>
<organism evidence="1">
    <name type="scientific">Brassica oleracea</name>
    <name type="common">Wild cabbage</name>
    <dbReference type="NCBI Taxonomy" id="3712"/>
    <lineage>
        <taxon>Eukaryota</taxon>
        <taxon>Viridiplantae</taxon>
        <taxon>Streptophyta</taxon>
        <taxon>Embryophyta</taxon>
        <taxon>Tracheophyta</taxon>
        <taxon>Spermatophyta</taxon>
        <taxon>Magnoliopsida</taxon>
        <taxon>eudicotyledons</taxon>
        <taxon>Gunneridae</taxon>
        <taxon>Pentapetalae</taxon>
        <taxon>rosids</taxon>
        <taxon>malvids</taxon>
        <taxon>Brassicales</taxon>
        <taxon>Brassicaceae</taxon>
        <taxon>Brassiceae</taxon>
        <taxon>Brassica</taxon>
    </lineage>
</organism>
<sequence>MRHVLVHLQSKEFSLLKSSSTPFVVFHRLSSNPKIAKRLNADEVTRAETMTIGQILAYIKQEYAKEGSFDCVATIDDVERDSAWYYIAIACIGCQSKTIKGPYSLMCAKCGNTNIAGEQGRELTGKNAVELVNNYFENLLLPMRCLPPPQALIDTIGQTHKFRVKIIKPEVLPPVPTPTEIPLDAGEEVDVLFGSVVCASFKDCGFVADERNESTNNKKTNHRRLSVLNM</sequence>
<name>A0A3P6E8Q9_BRAOL</name>